<evidence type="ECO:0000256" key="2">
    <source>
        <dbReference type="ARBA" id="ARBA00022692"/>
    </source>
</evidence>
<dbReference type="InterPro" id="IPR010920">
    <property type="entry name" value="LSM_dom_sf"/>
</dbReference>
<dbReference type="InterPro" id="IPR045275">
    <property type="entry name" value="MscS_archaea/bacteria_type"/>
</dbReference>
<evidence type="ECO:0000313" key="6">
    <source>
        <dbReference type="EMBL" id="KAK9707984.1"/>
    </source>
</evidence>
<evidence type="ECO:0000256" key="1">
    <source>
        <dbReference type="ARBA" id="ARBA00004370"/>
    </source>
</evidence>
<dbReference type="EMBL" id="JASJQH010007518">
    <property type="protein sequence ID" value="KAK9707984.1"/>
    <property type="molecule type" value="Genomic_DNA"/>
</dbReference>
<evidence type="ECO:0000256" key="3">
    <source>
        <dbReference type="ARBA" id="ARBA00022989"/>
    </source>
</evidence>
<feature type="domain" description="Mechanosensitive ion channel MscS" evidence="5">
    <location>
        <begin position="31"/>
        <end position="97"/>
    </location>
</feature>
<evidence type="ECO:0000259" key="5">
    <source>
        <dbReference type="Pfam" id="PF00924"/>
    </source>
</evidence>
<evidence type="ECO:0000256" key="4">
    <source>
        <dbReference type="ARBA" id="ARBA00023136"/>
    </source>
</evidence>
<name>A0ABR2VWG6_9FUNG</name>
<proteinExistence type="predicted"/>
<comment type="caution">
    <text evidence="6">The sequence shown here is derived from an EMBL/GenBank/DDBJ whole genome shotgun (WGS) entry which is preliminary data.</text>
</comment>
<dbReference type="SUPFAM" id="SSF50182">
    <property type="entry name" value="Sm-like ribonucleoproteins"/>
    <property type="match status" value="1"/>
</dbReference>
<dbReference type="Proteomes" id="UP001479436">
    <property type="component" value="Unassembled WGS sequence"/>
</dbReference>
<gene>
    <name evidence="6" type="ORF">K7432_009898</name>
</gene>
<keyword evidence="4" id="KW-0472">Membrane</keyword>
<dbReference type="PANTHER" id="PTHR30221:SF1">
    <property type="entry name" value="SMALL-CONDUCTANCE MECHANOSENSITIVE CHANNEL"/>
    <property type="match status" value="1"/>
</dbReference>
<comment type="subcellular location">
    <subcellularLocation>
        <location evidence="1">Membrane</location>
    </subcellularLocation>
</comment>
<reference evidence="6 7" key="1">
    <citation type="submission" date="2023-04" db="EMBL/GenBank/DDBJ databases">
        <title>Genome of Basidiobolus ranarum AG-B5.</title>
        <authorList>
            <person name="Stajich J.E."/>
            <person name="Carter-House D."/>
            <person name="Gryganskyi A."/>
        </authorList>
    </citation>
    <scope>NUCLEOTIDE SEQUENCE [LARGE SCALE GENOMIC DNA]</scope>
    <source>
        <strain evidence="6 7">AG-B5</strain>
    </source>
</reference>
<dbReference type="Gene3D" id="2.30.30.60">
    <property type="match status" value="1"/>
</dbReference>
<sequence length="221" mass="25181">MTIPKAWEMGISGLVGLIIISNILGRGFCTTLENFMAGLQISWSEPFALLDYVTVDGHYGRIEEIRGFYVVLQITDKSQQIVPLSRFVTGSFQNWSRGCEHSVGEVKFHVDYQVSITKLRTQLQEIVGDSPLWDKRLATLKVLDIKEKNILVQCLVSATNVETVKELECEVREKLLEYIVNDFSPVPRNRSRTGAGEGRHHTWYEHITNRNHSCITQADKK</sequence>
<accession>A0ABR2VWG6</accession>
<dbReference type="InterPro" id="IPR006685">
    <property type="entry name" value="MscS_channel_2nd"/>
</dbReference>
<dbReference type="InterPro" id="IPR023408">
    <property type="entry name" value="MscS_beta-dom_sf"/>
</dbReference>
<evidence type="ECO:0000313" key="7">
    <source>
        <dbReference type="Proteomes" id="UP001479436"/>
    </source>
</evidence>
<keyword evidence="3" id="KW-1133">Transmembrane helix</keyword>
<organism evidence="6 7">
    <name type="scientific">Basidiobolus ranarum</name>
    <dbReference type="NCBI Taxonomy" id="34480"/>
    <lineage>
        <taxon>Eukaryota</taxon>
        <taxon>Fungi</taxon>
        <taxon>Fungi incertae sedis</taxon>
        <taxon>Zoopagomycota</taxon>
        <taxon>Entomophthoromycotina</taxon>
        <taxon>Basidiobolomycetes</taxon>
        <taxon>Basidiobolales</taxon>
        <taxon>Basidiobolaceae</taxon>
        <taxon>Basidiobolus</taxon>
    </lineage>
</organism>
<protein>
    <recommendedName>
        <fullName evidence="5">Mechanosensitive ion channel MscS domain-containing protein</fullName>
    </recommendedName>
</protein>
<dbReference type="Pfam" id="PF00924">
    <property type="entry name" value="MS_channel_2nd"/>
    <property type="match status" value="1"/>
</dbReference>
<keyword evidence="7" id="KW-1185">Reference proteome</keyword>
<keyword evidence="2" id="KW-0812">Transmembrane</keyword>
<dbReference type="PANTHER" id="PTHR30221">
    <property type="entry name" value="SMALL-CONDUCTANCE MECHANOSENSITIVE CHANNEL"/>
    <property type="match status" value="1"/>
</dbReference>